<dbReference type="Gene3D" id="2.102.10.10">
    <property type="entry name" value="Rieske [2Fe-2S] iron-sulphur domain"/>
    <property type="match status" value="1"/>
</dbReference>
<feature type="transmembrane region" description="Helical" evidence="6">
    <location>
        <begin position="110"/>
        <end position="131"/>
    </location>
</feature>
<keyword evidence="6" id="KW-1133">Transmembrane helix</keyword>
<dbReference type="Pfam" id="PF00355">
    <property type="entry name" value="Rieske"/>
    <property type="match status" value="1"/>
</dbReference>
<dbReference type="PROSITE" id="PS51296">
    <property type="entry name" value="RIESKE"/>
    <property type="match status" value="1"/>
</dbReference>
<keyword evidence="2" id="KW-0479">Metal-binding</keyword>
<dbReference type="PANTHER" id="PTHR21266">
    <property type="entry name" value="IRON-SULFUR DOMAIN CONTAINING PROTEIN"/>
    <property type="match status" value="1"/>
</dbReference>
<evidence type="ECO:0000313" key="9">
    <source>
        <dbReference type="Proteomes" id="UP001500016"/>
    </source>
</evidence>
<sequence>MRNLLAKIEKLESAAALDRFAAPLRTGIKALPLGRPVREALHGGWQGHAAHPVFVQVPIGTWTSAALLDLWGRDARAARLLVATGLAAGAPAALSGAVDYAEQFPEHQRVGVVHAAANVTAVALYTASLIARRRPGRGRLLGLAGLTVATAGGFLGGHLAYRQGAGVNHTDSVPHLIDASWHPVGAPEEFPRGAVVRRMVGEVPVLLVRDEEEPGELHALADRCAHLAGPLSEGEIHDGQVTCPWHGSTFRLADGACVTGPATSGQPSFEVRLNDGLVEVRLPAAEAVP</sequence>
<gene>
    <name evidence="8" type="ORF">GCM10009801_68430</name>
</gene>
<evidence type="ECO:0000256" key="6">
    <source>
        <dbReference type="SAM" id="Phobius"/>
    </source>
</evidence>
<dbReference type="CDD" id="cd03467">
    <property type="entry name" value="Rieske"/>
    <property type="match status" value="1"/>
</dbReference>
<proteinExistence type="predicted"/>
<keyword evidence="6" id="KW-0812">Transmembrane</keyword>
<evidence type="ECO:0000313" key="8">
    <source>
        <dbReference type="EMBL" id="GAA2097790.1"/>
    </source>
</evidence>
<feature type="transmembrane region" description="Helical" evidence="6">
    <location>
        <begin position="140"/>
        <end position="161"/>
    </location>
</feature>
<name>A0ABN2WSK4_9ACTN</name>
<evidence type="ECO:0000256" key="3">
    <source>
        <dbReference type="ARBA" id="ARBA00023002"/>
    </source>
</evidence>
<dbReference type="PANTHER" id="PTHR21266:SF60">
    <property type="entry name" value="3-KETOSTEROID-9-ALPHA-MONOOXYGENASE, OXYGENASE COMPONENT"/>
    <property type="match status" value="1"/>
</dbReference>
<evidence type="ECO:0000256" key="1">
    <source>
        <dbReference type="ARBA" id="ARBA00022714"/>
    </source>
</evidence>
<evidence type="ECO:0000256" key="4">
    <source>
        <dbReference type="ARBA" id="ARBA00023004"/>
    </source>
</evidence>
<accession>A0ABN2WSK4</accession>
<dbReference type="RefSeq" id="WP_344533828.1">
    <property type="nucleotide sequence ID" value="NZ_BAAAPE010000016.1"/>
</dbReference>
<dbReference type="Proteomes" id="UP001500016">
    <property type="component" value="Unassembled WGS sequence"/>
</dbReference>
<keyword evidence="9" id="KW-1185">Reference proteome</keyword>
<evidence type="ECO:0000256" key="5">
    <source>
        <dbReference type="ARBA" id="ARBA00023014"/>
    </source>
</evidence>
<feature type="transmembrane region" description="Helical" evidence="6">
    <location>
        <begin position="80"/>
        <end position="98"/>
    </location>
</feature>
<organism evidence="8 9">
    <name type="scientific">Streptomyces albiaxialis</name>
    <dbReference type="NCBI Taxonomy" id="329523"/>
    <lineage>
        <taxon>Bacteria</taxon>
        <taxon>Bacillati</taxon>
        <taxon>Actinomycetota</taxon>
        <taxon>Actinomycetes</taxon>
        <taxon>Kitasatosporales</taxon>
        <taxon>Streptomycetaceae</taxon>
        <taxon>Streptomyces</taxon>
    </lineage>
</organism>
<dbReference type="InterPro" id="IPR036922">
    <property type="entry name" value="Rieske_2Fe-2S_sf"/>
</dbReference>
<dbReference type="EMBL" id="BAAAPE010000016">
    <property type="protein sequence ID" value="GAA2097790.1"/>
    <property type="molecule type" value="Genomic_DNA"/>
</dbReference>
<feature type="domain" description="Rieske" evidence="7">
    <location>
        <begin position="181"/>
        <end position="280"/>
    </location>
</feature>
<dbReference type="Pfam" id="PF09990">
    <property type="entry name" value="DUF2231"/>
    <property type="match status" value="1"/>
</dbReference>
<reference evidence="8 9" key="1">
    <citation type="journal article" date="2019" name="Int. J. Syst. Evol. Microbiol.">
        <title>The Global Catalogue of Microorganisms (GCM) 10K type strain sequencing project: providing services to taxonomists for standard genome sequencing and annotation.</title>
        <authorList>
            <consortium name="The Broad Institute Genomics Platform"/>
            <consortium name="The Broad Institute Genome Sequencing Center for Infectious Disease"/>
            <person name="Wu L."/>
            <person name="Ma J."/>
        </authorList>
    </citation>
    <scope>NUCLEOTIDE SEQUENCE [LARGE SCALE GENOMIC DNA]</scope>
    <source>
        <strain evidence="8 9">JCM 15478</strain>
    </source>
</reference>
<dbReference type="InterPro" id="IPR050584">
    <property type="entry name" value="Cholesterol_7-desaturase"/>
</dbReference>
<dbReference type="InterPro" id="IPR017941">
    <property type="entry name" value="Rieske_2Fe-2S"/>
</dbReference>
<dbReference type="SUPFAM" id="SSF50022">
    <property type="entry name" value="ISP domain"/>
    <property type="match status" value="1"/>
</dbReference>
<keyword evidence="6" id="KW-0472">Membrane</keyword>
<keyword evidence="5" id="KW-0411">Iron-sulfur</keyword>
<evidence type="ECO:0000256" key="2">
    <source>
        <dbReference type="ARBA" id="ARBA00022723"/>
    </source>
</evidence>
<comment type="caution">
    <text evidence="8">The sequence shown here is derived from an EMBL/GenBank/DDBJ whole genome shotgun (WGS) entry which is preliminary data.</text>
</comment>
<keyword evidence="4" id="KW-0408">Iron</keyword>
<keyword evidence="1" id="KW-0001">2Fe-2S</keyword>
<dbReference type="InterPro" id="IPR019251">
    <property type="entry name" value="DUF2231_TM"/>
</dbReference>
<protein>
    <recommendedName>
        <fullName evidence="7">Rieske domain-containing protein</fullName>
    </recommendedName>
</protein>
<evidence type="ECO:0000259" key="7">
    <source>
        <dbReference type="PROSITE" id="PS51296"/>
    </source>
</evidence>
<keyword evidence="3" id="KW-0560">Oxidoreductase</keyword>